<dbReference type="Proteomes" id="UP000294697">
    <property type="component" value="Unassembled WGS sequence"/>
</dbReference>
<dbReference type="RefSeq" id="WP_111570684.1">
    <property type="nucleotide sequence ID" value="NZ_QLME01000001.1"/>
</dbReference>
<comment type="caution">
    <text evidence="9">The sequence shown here is derived from an EMBL/GenBank/DDBJ whole genome shotgun (WGS) entry which is preliminary data.</text>
</comment>
<feature type="domain" description="ABC transmembrane type-1" evidence="8">
    <location>
        <begin position="70"/>
        <end position="283"/>
    </location>
</feature>
<dbReference type="PROSITE" id="PS50928">
    <property type="entry name" value="ABC_TM1"/>
    <property type="match status" value="1"/>
</dbReference>
<evidence type="ECO:0000259" key="8">
    <source>
        <dbReference type="PROSITE" id="PS50928"/>
    </source>
</evidence>
<dbReference type="OrthoDB" id="9788108at2"/>
<dbReference type="Pfam" id="PF00528">
    <property type="entry name" value="BPD_transp_1"/>
    <property type="match status" value="1"/>
</dbReference>
<keyword evidence="4 7" id="KW-0812">Transmembrane</keyword>
<evidence type="ECO:0000256" key="1">
    <source>
        <dbReference type="ARBA" id="ARBA00004651"/>
    </source>
</evidence>
<evidence type="ECO:0000256" key="2">
    <source>
        <dbReference type="ARBA" id="ARBA00022448"/>
    </source>
</evidence>
<protein>
    <submittedName>
        <fullName evidence="9">Carbohydrate ABC transporter membrane protein 1 (CUT1 family)</fullName>
    </submittedName>
</protein>
<gene>
    <name evidence="9" type="ORF">C8C77_10576</name>
</gene>
<dbReference type="PANTHER" id="PTHR30193:SF37">
    <property type="entry name" value="INNER MEMBRANE ABC TRANSPORTER PERMEASE PROTEIN YCJO"/>
    <property type="match status" value="1"/>
</dbReference>
<dbReference type="InterPro" id="IPR000515">
    <property type="entry name" value="MetI-like"/>
</dbReference>
<evidence type="ECO:0000256" key="3">
    <source>
        <dbReference type="ARBA" id="ARBA00022475"/>
    </source>
</evidence>
<accession>A0A4R7Z5N0</accession>
<feature type="transmembrane region" description="Helical" evidence="7">
    <location>
        <begin position="262"/>
        <end position="282"/>
    </location>
</feature>
<feature type="transmembrane region" description="Helical" evidence="7">
    <location>
        <begin position="202"/>
        <end position="224"/>
    </location>
</feature>
<dbReference type="CDD" id="cd06261">
    <property type="entry name" value="TM_PBP2"/>
    <property type="match status" value="1"/>
</dbReference>
<name>A0A4R7Z5N0_9FIRM</name>
<comment type="subcellular location">
    <subcellularLocation>
        <location evidence="1 7">Cell membrane</location>
        <topology evidence="1 7">Multi-pass membrane protein</topology>
    </subcellularLocation>
</comment>
<organism evidence="9 10">
    <name type="scientific">Halanaerobium saccharolyticum</name>
    <dbReference type="NCBI Taxonomy" id="43595"/>
    <lineage>
        <taxon>Bacteria</taxon>
        <taxon>Bacillati</taxon>
        <taxon>Bacillota</taxon>
        <taxon>Clostridia</taxon>
        <taxon>Halanaerobiales</taxon>
        <taxon>Halanaerobiaceae</taxon>
        <taxon>Halanaerobium</taxon>
    </lineage>
</organism>
<keyword evidence="5 7" id="KW-1133">Transmembrane helix</keyword>
<dbReference type="SUPFAM" id="SSF161098">
    <property type="entry name" value="MetI-like"/>
    <property type="match status" value="1"/>
</dbReference>
<keyword evidence="2 7" id="KW-0813">Transport</keyword>
<evidence type="ECO:0000313" key="9">
    <source>
        <dbReference type="EMBL" id="TDW06440.1"/>
    </source>
</evidence>
<dbReference type="InterPro" id="IPR051393">
    <property type="entry name" value="ABC_transporter_permease"/>
</dbReference>
<comment type="similarity">
    <text evidence="7">Belongs to the binding-protein-dependent transport system permease family.</text>
</comment>
<dbReference type="PANTHER" id="PTHR30193">
    <property type="entry name" value="ABC TRANSPORTER PERMEASE PROTEIN"/>
    <property type="match status" value="1"/>
</dbReference>
<feature type="transmembrane region" description="Helical" evidence="7">
    <location>
        <begin position="15"/>
        <end position="38"/>
    </location>
</feature>
<dbReference type="Gene3D" id="1.10.3720.10">
    <property type="entry name" value="MetI-like"/>
    <property type="match status" value="1"/>
</dbReference>
<dbReference type="GO" id="GO:0005886">
    <property type="term" value="C:plasma membrane"/>
    <property type="evidence" value="ECO:0007669"/>
    <property type="project" value="UniProtKB-SubCell"/>
</dbReference>
<evidence type="ECO:0000313" key="10">
    <source>
        <dbReference type="Proteomes" id="UP000294697"/>
    </source>
</evidence>
<feature type="transmembrane region" description="Helical" evidence="7">
    <location>
        <begin position="75"/>
        <end position="95"/>
    </location>
</feature>
<feature type="transmembrane region" description="Helical" evidence="7">
    <location>
        <begin position="107"/>
        <end position="127"/>
    </location>
</feature>
<proteinExistence type="inferred from homology"/>
<dbReference type="EMBL" id="SODA01000005">
    <property type="protein sequence ID" value="TDW06440.1"/>
    <property type="molecule type" value="Genomic_DNA"/>
</dbReference>
<evidence type="ECO:0000256" key="6">
    <source>
        <dbReference type="ARBA" id="ARBA00023136"/>
    </source>
</evidence>
<keyword evidence="3" id="KW-1003">Cell membrane</keyword>
<dbReference type="GO" id="GO:0055085">
    <property type="term" value="P:transmembrane transport"/>
    <property type="evidence" value="ECO:0007669"/>
    <property type="project" value="InterPro"/>
</dbReference>
<sequence>MKNIKKKMLKYRTPILFVLPAVIFFTVFKIFPILNLFWLSVHQVGRDVGEFVGMQNYIRLFSDEVFWLALKNTTIIVILVVIFGTVFGYFAALLLTEDFKGQKLFRTLFFIPVVTTVSIIAVVWKMMYYPGESGMLNSLLSYLNIPAQQWLADPDIALYALIVPLIWRIIGYNMMIFIAALKGLDQNQLEAARVEGANWWQKLIYIIIPSTKYAINMVLILAVLRTYKVFVPAYVMTSGDPQHRTETIATWIYKQSFRYWDMSYGAALAVVLFLIIMFITVMQKKFQSQ</sequence>
<evidence type="ECO:0000256" key="7">
    <source>
        <dbReference type="RuleBase" id="RU363032"/>
    </source>
</evidence>
<feature type="transmembrane region" description="Helical" evidence="7">
    <location>
        <begin position="156"/>
        <end position="181"/>
    </location>
</feature>
<dbReference type="InterPro" id="IPR035906">
    <property type="entry name" value="MetI-like_sf"/>
</dbReference>
<reference evidence="9 10" key="1">
    <citation type="submission" date="2019-03" db="EMBL/GenBank/DDBJ databases">
        <title>Subsurface microbial communities from deep shales in Ohio and West Virginia, USA.</title>
        <authorList>
            <person name="Wrighton K."/>
        </authorList>
    </citation>
    <scope>NUCLEOTIDE SEQUENCE [LARGE SCALE GENOMIC DNA]</scope>
    <source>
        <strain evidence="9 10">MSL9.2</strain>
    </source>
</reference>
<evidence type="ECO:0000256" key="5">
    <source>
        <dbReference type="ARBA" id="ARBA00022989"/>
    </source>
</evidence>
<keyword evidence="6 7" id="KW-0472">Membrane</keyword>
<evidence type="ECO:0000256" key="4">
    <source>
        <dbReference type="ARBA" id="ARBA00022692"/>
    </source>
</evidence>
<dbReference type="AlphaFoldDB" id="A0A4R7Z5N0"/>